<comment type="caution">
    <text evidence="3">The sequence shown here is derived from an EMBL/GenBank/DDBJ whole genome shotgun (WGS) entry which is preliminary data.</text>
</comment>
<keyword evidence="1" id="KW-0472">Membrane</keyword>
<dbReference type="PANTHER" id="PTHR12147">
    <property type="entry name" value="METALLOPEPTIDASE M28 FAMILY MEMBER"/>
    <property type="match status" value="1"/>
</dbReference>
<proteinExistence type="predicted"/>
<keyword evidence="1" id="KW-0812">Transmembrane</keyword>
<dbReference type="InterPro" id="IPR045175">
    <property type="entry name" value="M28_fam"/>
</dbReference>
<sequence length="350" mass="39596">MQFALVCCIVFLFVRIVMKLFRIPLWLWLLFVVAGLGYAFHPYLLAQMMQMEQKRLLAQPEPMVEQMPERLDFGRQMADLRYLASDELAGRGTGQPGGAKAQQWLAAEFTHIGLVAAGTAGYLQPYQPTTGKAQLMKGAANVLGRIEGSDPALPMLVLTAHYDHLGVHQGKIYFGADDNASGVAALLALARYFKQYPPRHTLLFAALDNEETGMWGARMLFEQELLKPEQIKLNINMDMLSQNTQQQLIAVGSYHYPELEKPLQQLQQQSSVRLLLGYDRPAWLVGTHQDWTFSSDHREFHKRAVPFVYFGVPDHAHYHQPSDTAENIDPEFYREVSETLLDAVLLFDAS</sequence>
<dbReference type="EMBL" id="VRLR01000002">
    <property type="protein sequence ID" value="TXK82124.1"/>
    <property type="molecule type" value="Genomic_DNA"/>
</dbReference>
<name>A0A5C8M0V1_9GAMM</name>
<dbReference type="Proteomes" id="UP000321814">
    <property type="component" value="Unassembled WGS sequence"/>
</dbReference>
<keyword evidence="4" id="KW-1185">Reference proteome</keyword>
<evidence type="ECO:0000259" key="2">
    <source>
        <dbReference type="Pfam" id="PF04389"/>
    </source>
</evidence>
<protein>
    <submittedName>
        <fullName evidence="3">M20/M25/M40 family metallo-hydrolase</fullName>
    </submittedName>
</protein>
<evidence type="ECO:0000256" key="1">
    <source>
        <dbReference type="SAM" id="Phobius"/>
    </source>
</evidence>
<accession>A0A5C8M0V1</accession>
<gene>
    <name evidence="3" type="ORF">FU839_04340</name>
</gene>
<organism evidence="3 4">
    <name type="scientific">Rheinheimera tangshanensis</name>
    <dbReference type="NCBI Taxonomy" id="400153"/>
    <lineage>
        <taxon>Bacteria</taxon>
        <taxon>Pseudomonadati</taxon>
        <taxon>Pseudomonadota</taxon>
        <taxon>Gammaproteobacteria</taxon>
        <taxon>Chromatiales</taxon>
        <taxon>Chromatiaceae</taxon>
        <taxon>Rheinheimera</taxon>
    </lineage>
</organism>
<keyword evidence="3" id="KW-0378">Hydrolase</keyword>
<dbReference type="AlphaFoldDB" id="A0A5C8M0V1"/>
<dbReference type="GO" id="GO:0008235">
    <property type="term" value="F:metalloexopeptidase activity"/>
    <property type="evidence" value="ECO:0007669"/>
    <property type="project" value="InterPro"/>
</dbReference>
<feature type="transmembrane region" description="Helical" evidence="1">
    <location>
        <begin position="25"/>
        <end position="46"/>
    </location>
</feature>
<dbReference type="SUPFAM" id="SSF53187">
    <property type="entry name" value="Zn-dependent exopeptidases"/>
    <property type="match status" value="1"/>
</dbReference>
<dbReference type="InterPro" id="IPR007484">
    <property type="entry name" value="Peptidase_M28"/>
</dbReference>
<evidence type="ECO:0000313" key="3">
    <source>
        <dbReference type="EMBL" id="TXK82124.1"/>
    </source>
</evidence>
<dbReference type="OrthoDB" id="9762302at2"/>
<feature type="domain" description="Peptidase M28" evidence="2">
    <location>
        <begin position="141"/>
        <end position="343"/>
    </location>
</feature>
<dbReference type="GO" id="GO:0006508">
    <property type="term" value="P:proteolysis"/>
    <property type="evidence" value="ECO:0007669"/>
    <property type="project" value="InterPro"/>
</dbReference>
<dbReference type="PANTHER" id="PTHR12147:SF26">
    <property type="entry name" value="PEPTIDASE M28 DOMAIN-CONTAINING PROTEIN"/>
    <property type="match status" value="1"/>
</dbReference>
<dbReference type="Gene3D" id="3.40.630.10">
    <property type="entry name" value="Zn peptidases"/>
    <property type="match status" value="1"/>
</dbReference>
<keyword evidence="1" id="KW-1133">Transmembrane helix</keyword>
<reference evidence="3 4" key="1">
    <citation type="submission" date="2019-08" db="EMBL/GenBank/DDBJ databases">
        <title>Draft genome analysis of Rheinheimera tangshanensis isolated from the roots of fresh rice plants (Oryza sativa).</title>
        <authorList>
            <person name="Yu Q."/>
            <person name="Qi Y."/>
            <person name="Zhang H."/>
            <person name="Pu J."/>
        </authorList>
    </citation>
    <scope>NUCLEOTIDE SEQUENCE [LARGE SCALE GENOMIC DNA]</scope>
    <source>
        <strain evidence="3 4">JA3-B52</strain>
    </source>
</reference>
<evidence type="ECO:0000313" key="4">
    <source>
        <dbReference type="Proteomes" id="UP000321814"/>
    </source>
</evidence>
<dbReference type="Pfam" id="PF04389">
    <property type="entry name" value="Peptidase_M28"/>
    <property type="match status" value="1"/>
</dbReference>